<dbReference type="InterPro" id="IPR041664">
    <property type="entry name" value="AAA_16"/>
</dbReference>
<evidence type="ECO:0000256" key="2">
    <source>
        <dbReference type="ARBA" id="ARBA00022840"/>
    </source>
</evidence>
<dbReference type="AlphaFoldDB" id="A0A5J5JYJ8"/>
<dbReference type="InterPro" id="IPR027417">
    <property type="entry name" value="P-loop_NTPase"/>
</dbReference>
<dbReference type="InterPro" id="IPR000792">
    <property type="entry name" value="Tscrpt_reg_LuxR_C"/>
</dbReference>
<dbReference type="SUPFAM" id="SSF52540">
    <property type="entry name" value="P-loop containing nucleoside triphosphate hydrolases"/>
    <property type="match status" value="1"/>
</dbReference>
<keyword evidence="5" id="KW-1185">Reference proteome</keyword>
<organism evidence="4 5">
    <name type="scientific">Microbispora cellulosiformans</name>
    <dbReference type="NCBI Taxonomy" id="2614688"/>
    <lineage>
        <taxon>Bacteria</taxon>
        <taxon>Bacillati</taxon>
        <taxon>Actinomycetota</taxon>
        <taxon>Actinomycetes</taxon>
        <taxon>Streptosporangiales</taxon>
        <taxon>Streptosporangiaceae</taxon>
        <taxon>Microbispora</taxon>
    </lineage>
</organism>
<name>A0A5J5JYJ8_9ACTN</name>
<dbReference type="InterPro" id="IPR016032">
    <property type="entry name" value="Sig_transdc_resp-reg_C-effctor"/>
</dbReference>
<evidence type="ECO:0000313" key="5">
    <source>
        <dbReference type="Proteomes" id="UP000327011"/>
    </source>
</evidence>
<dbReference type="CDD" id="cd06170">
    <property type="entry name" value="LuxR_C_like"/>
    <property type="match status" value="1"/>
</dbReference>
<dbReference type="GO" id="GO:0004016">
    <property type="term" value="F:adenylate cyclase activity"/>
    <property type="evidence" value="ECO:0007669"/>
    <property type="project" value="TreeGrafter"/>
</dbReference>
<dbReference type="PANTHER" id="PTHR16305:SF35">
    <property type="entry name" value="TRANSCRIPTIONAL ACTIVATOR DOMAIN"/>
    <property type="match status" value="1"/>
</dbReference>
<dbReference type="Gene3D" id="1.10.10.10">
    <property type="entry name" value="Winged helix-like DNA-binding domain superfamily/Winged helix DNA-binding domain"/>
    <property type="match status" value="1"/>
</dbReference>
<keyword evidence="1" id="KW-0547">Nucleotide-binding</keyword>
<protein>
    <submittedName>
        <fullName evidence="4">Helix-turn-helix domain-containing protein</fullName>
    </submittedName>
</protein>
<dbReference type="InterPro" id="IPR036388">
    <property type="entry name" value="WH-like_DNA-bd_sf"/>
</dbReference>
<dbReference type="GO" id="GO:0003677">
    <property type="term" value="F:DNA binding"/>
    <property type="evidence" value="ECO:0007669"/>
    <property type="project" value="InterPro"/>
</dbReference>
<dbReference type="PRINTS" id="PR00038">
    <property type="entry name" value="HTHLUXR"/>
</dbReference>
<comment type="caution">
    <text evidence="4">The sequence shown here is derived from an EMBL/GenBank/DDBJ whole genome shotgun (WGS) entry which is preliminary data.</text>
</comment>
<evidence type="ECO:0000256" key="1">
    <source>
        <dbReference type="ARBA" id="ARBA00022741"/>
    </source>
</evidence>
<evidence type="ECO:0000313" key="4">
    <source>
        <dbReference type="EMBL" id="KAA9375444.1"/>
    </source>
</evidence>
<dbReference type="PROSITE" id="PS00622">
    <property type="entry name" value="HTH_LUXR_1"/>
    <property type="match status" value="1"/>
</dbReference>
<dbReference type="PROSITE" id="PS50043">
    <property type="entry name" value="HTH_LUXR_2"/>
    <property type="match status" value="1"/>
</dbReference>
<reference evidence="4 5" key="1">
    <citation type="submission" date="2019-09" db="EMBL/GenBank/DDBJ databases">
        <title>Screening of Novel Bioactive Compounds from Soil-Associated.</title>
        <authorList>
            <person name="Gong X."/>
        </authorList>
    </citation>
    <scope>NUCLEOTIDE SEQUENCE [LARGE SCALE GENOMIC DNA]</scope>
    <source>
        <strain evidence="4 5">Gxj-6</strain>
    </source>
</reference>
<dbReference type="GO" id="GO:0006355">
    <property type="term" value="P:regulation of DNA-templated transcription"/>
    <property type="evidence" value="ECO:0007669"/>
    <property type="project" value="InterPro"/>
</dbReference>
<dbReference type="Proteomes" id="UP000327011">
    <property type="component" value="Unassembled WGS sequence"/>
</dbReference>
<sequence>MDHEDDVPPKTGRDSTGRGRVRATWRLDAVRPVRGRVTAVLRGRAAERERLGGLLDDVRSGQSRALVLRGEAGVGKTALLDDLAARARGFRIVRVAGVQSEMELAFAGLHQLCAPMTDGLARLPSPQAGALRAAFGLSAGQAPDRFLVGLATLGLLAEAARDQPLLCLVDDAQWLDQASVQALAFAARRLRAESVAMCFATRVPDETPDVPGLPEPPVAGLPELTVTGLPEGEARALLRSVLPGPWDGRALDRIVAETRGNPLALLELAKDSTPADLAGGFGLPGTRALTGRLQELYQRRVLSLPSRTRRLLLVAAAEPGGDPGLLWRAADRLAVGIEAVTPAIAAGLVQIDDQVRFRHPLVRSAVYWAASPEERCRAHLALAEATDPRADPDRRAWHAAQGTRGPSEDVAAQLVRSADRARARGGLAAVAAFLARAVELTPDPARRQERALAAARATHRAGTPGAALRLLSVAEAGPLDGFRRGQADLLRAQIAFATDRGADAPGLLLRAARQLEPHDVPLARETYLEAISAGLFAGPLATGCGQLEAAEAARAACVTAEVTHAARPADLLLNGLTVLITEGQAAGVPELRPALEAFESPGLSSEEGLGWLWLAGVAAAALWDGEAWDRLVTRHVRLARESGQATALPLALTARIAVDAFSGELSAAAALAEEVKAVSEAVRISYPPYSDLHLAAWTGREADHAALVRTVVAEAMRRGEGSALLVAGWSKALLCNGLGRYEEALRATADVVGHPRRETSAAVGWALVECVEAAARSGAPGRAADAFERLGELTRPSGTDWALGVEARSRALVSTDAEAEEHYREAVDRLGRTAIRGELARAHLLYGEWLRRERRQRDAREHLRTAHEAFTAIGMEAFAERAARELLATGEQARKRTAEAAGELTAQEAQIVRLVRDGMTNTEIGARIFISPRTVEWHLRNVFGKLGVTSRRQLQRAGAGV</sequence>
<dbReference type="Pfam" id="PF13191">
    <property type="entry name" value="AAA_16"/>
    <property type="match status" value="1"/>
</dbReference>
<dbReference type="Pfam" id="PF00196">
    <property type="entry name" value="GerE"/>
    <property type="match status" value="1"/>
</dbReference>
<evidence type="ECO:0000259" key="3">
    <source>
        <dbReference type="PROSITE" id="PS50043"/>
    </source>
</evidence>
<dbReference type="SMART" id="SM00421">
    <property type="entry name" value="HTH_LUXR"/>
    <property type="match status" value="1"/>
</dbReference>
<accession>A0A5J5JYJ8</accession>
<dbReference type="GO" id="GO:0005737">
    <property type="term" value="C:cytoplasm"/>
    <property type="evidence" value="ECO:0007669"/>
    <property type="project" value="TreeGrafter"/>
</dbReference>
<dbReference type="PANTHER" id="PTHR16305">
    <property type="entry name" value="TESTICULAR SOLUBLE ADENYLYL CYCLASE"/>
    <property type="match status" value="1"/>
</dbReference>
<dbReference type="GO" id="GO:0005524">
    <property type="term" value="F:ATP binding"/>
    <property type="evidence" value="ECO:0007669"/>
    <property type="project" value="UniProtKB-KW"/>
</dbReference>
<keyword evidence="2" id="KW-0067">ATP-binding</keyword>
<dbReference type="EMBL" id="VYTZ01000011">
    <property type="protein sequence ID" value="KAA9375444.1"/>
    <property type="molecule type" value="Genomic_DNA"/>
</dbReference>
<proteinExistence type="predicted"/>
<gene>
    <name evidence="4" type="ORF">F5972_27180</name>
</gene>
<feature type="domain" description="HTH luxR-type" evidence="3">
    <location>
        <begin position="897"/>
        <end position="961"/>
    </location>
</feature>
<dbReference type="SUPFAM" id="SSF46894">
    <property type="entry name" value="C-terminal effector domain of the bipartite response regulators"/>
    <property type="match status" value="1"/>
</dbReference>